<keyword evidence="3" id="KW-0378">Hydrolase</keyword>
<dbReference type="FunFam" id="2.60.120.200:FF:000025">
    <property type="entry name" value="Xyloglucan endotransglucosylase/hydrolase"/>
    <property type="match status" value="5"/>
</dbReference>
<feature type="chain" id="PRO_5043731331" description="xyloglucan:xyloglucosyl transferase" evidence="9">
    <location>
        <begin position="30"/>
        <end position="1416"/>
    </location>
</feature>
<keyword evidence="8" id="KW-0472">Membrane</keyword>
<dbReference type="InterPro" id="IPR008263">
    <property type="entry name" value="GH16_AS"/>
</dbReference>
<dbReference type="InterPro" id="IPR044791">
    <property type="entry name" value="Beta-glucanase/XTH"/>
</dbReference>
<protein>
    <recommendedName>
        <fullName evidence="1">xyloglucan:xyloglucosyl transferase</fullName>
        <ecNumber evidence="1">2.4.1.207</ecNumber>
    </recommendedName>
</protein>
<keyword evidence="6" id="KW-0326">Glycosidase</keyword>
<feature type="domain" description="GH16" evidence="10">
    <location>
        <begin position="1156"/>
        <end position="1350"/>
    </location>
</feature>
<keyword evidence="12" id="KW-1185">Reference proteome</keyword>
<dbReference type="Pfam" id="PF06955">
    <property type="entry name" value="XET_C"/>
    <property type="match status" value="5"/>
</dbReference>
<dbReference type="InterPro" id="IPR016455">
    <property type="entry name" value="XTH"/>
</dbReference>
<dbReference type="CDD" id="cd02176">
    <property type="entry name" value="GH16_XET"/>
    <property type="match status" value="5"/>
</dbReference>
<feature type="domain" description="GH16" evidence="10">
    <location>
        <begin position="21"/>
        <end position="216"/>
    </location>
</feature>
<evidence type="ECO:0000256" key="7">
    <source>
        <dbReference type="ARBA" id="ARBA00034022"/>
    </source>
</evidence>
<dbReference type="GO" id="GO:0010411">
    <property type="term" value="P:xyloglucan metabolic process"/>
    <property type="evidence" value="ECO:0007669"/>
    <property type="project" value="InterPro"/>
</dbReference>
<evidence type="ECO:0000313" key="12">
    <source>
        <dbReference type="Proteomes" id="UP000775213"/>
    </source>
</evidence>
<evidence type="ECO:0000313" key="11">
    <source>
        <dbReference type="EMBL" id="KAH0465566.1"/>
    </source>
</evidence>
<dbReference type="Gene3D" id="2.60.120.200">
    <property type="match status" value="5"/>
</dbReference>
<accession>A0AAV7H9K0</accession>
<keyword evidence="2" id="KW-0808">Transferase</keyword>
<keyword evidence="8" id="KW-0812">Transmembrane</keyword>
<keyword evidence="4" id="KW-1015">Disulfide bond</keyword>
<evidence type="ECO:0000256" key="3">
    <source>
        <dbReference type="ARBA" id="ARBA00022801"/>
    </source>
</evidence>
<feature type="domain" description="GH16" evidence="10">
    <location>
        <begin position="210"/>
        <end position="492"/>
    </location>
</feature>
<dbReference type="GO" id="GO:0042546">
    <property type="term" value="P:cell wall biogenesis"/>
    <property type="evidence" value="ECO:0007669"/>
    <property type="project" value="InterPro"/>
</dbReference>
<feature type="transmembrane region" description="Helical" evidence="8">
    <location>
        <begin position="277"/>
        <end position="296"/>
    </location>
</feature>
<evidence type="ECO:0000256" key="1">
    <source>
        <dbReference type="ARBA" id="ARBA00012152"/>
    </source>
</evidence>
<sequence length="1416" mass="157766">MASSSSLYSTISFLLLFSFMACFASLVNAGNFDQDVDMSWGDGRGKILNNGQLLSLSLDKSSGSGFQSKNEYLFGKIDTQIKLVSGNSAGTVTAYYLSSQGPTHDEVDFEFLGNLSGDPYILHTNLFSQGKGNREVQFYLWFDPTKDFHTYSILWNPLHIVFYVDGIPIREFKNLEATKGVPFPKNQPMKLYASLWDAEDWATRGGLVKTDWTQAPFIASFRNFNADGCVQGAVGGSSCNSKGWMSQELDGESLNRLRWVQKNYMVYNYCSDVKRPAMANALLLPILACTLLAATVSTAAAGNFNNDFDITWGDGRAKVLNNGQLLTLSLDKASGSGFQSKSEYLFGKIDMQLKLVPGNSAGTVTAYYLSSQGPTHDEIDFEFLGNLSGDPYTLHTNVFTQGKGNREMQFKLWFDPTKDFHTYSVIWNPRQIIFMVDGTPIRLFRNLETRGVAFPKSQAMRIYSSLWNADDWATRGGLIKTDWNNAPFTASYRGFNADACVWVAGGSRCPAARKMGGGGGGAWMDYQMDVTSQKRMLWVQSNYMIYNYCADRKRFPQGLPTDFMMASSSMANLLLLPIFACALLVATLSAAAGNFNNDFDITWGDGRAKILNNGQLLTLSLDKASGSGFQSKSEYLFGKIDMQLKLVPGNSAGTVTAYYLSSQGPTHDEIDFEFLGNLSGDPYTLHTNVFTQGKGNREMQFKLWFDPTKDFHTYSVIWNPRQIIFMVDGTPIRVFRNLETRGVAFPKSQAMRIYSSLWNADDWATRGGLIKTDWNNAPFTASYRGFNADACVWVAGGSRCSGTGSWMDYEMDVTSQKRMSSVQSNYMIYNYCTDRKRFPQGFMMTSHAMANALLLPMLACTLLAATVTTAAAGNFNNDIDITWGDGRAKVLNNGQLLTLSLDKASGSGFQSKSEFLFGKIDMQLKLVPGNSAGTVTAYYLSSQGPTHDEIDFEFLGNLSGDPYTLHTNVFTQGKGNREVQFKLWFDPTKDFHTYSVIWNPRQIIFMVDGTPIRVFRNLETKGVAFPKSQAMRIYSSLWNADDWATRGGLIKTDWKNAPFIASYRGFNADACVWVAGRSRCPAARKMGGGGAGAWMDYQMDVTNQKRMLWVQSNYMIYNYCADRKRFPQGLPTDSAMANVLLLSILACSLLAVMVSTAAAGNFNNDFDITWGDGRAKILNNGQLLTLSLDKASGSGFQSKNEYLFGKIDMQIKLVPGNSAGTVTAYYLSSQGPTHDEIDFEFLGNLSGDPYTLHTNVFTQGKGNREMQFKLWFDPTKDFHTYSVIWIPRQIIFMVDGTPIRVFRNLETRGVAFPKSQAMRIYSSLWNADDWATRGGLIKTDWNNAPFTASYRSFSANACVWIGGGSRCSGAGTWMDYEMDVTSQKRMSSVQSNYMIYNYCTDLQRFPQGLPTECTIN</sequence>
<dbReference type="Proteomes" id="UP000775213">
    <property type="component" value="Unassembled WGS sequence"/>
</dbReference>
<dbReference type="InterPro" id="IPR000757">
    <property type="entry name" value="Beta-glucanase-like"/>
</dbReference>
<feature type="domain" description="GH16" evidence="10">
    <location>
        <begin position="561"/>
        <end position="779"/>
    </location>
</feature>
<evidence type="ECO:0000256" key="8">
    <source>
        <dbReference type="SAM" id="Phobius"/>
    </source>
</evidence>
<gene>
    <name evidence="11" type="ORF">IEQ34_005669</name>
</gene>
<dbReference type="PANTHER" id="PTHR31062">
    <property type="entry name" value="XYLOGLUCAN ENDOTRANSGLUCOSYLASE/HYDROLASE PROTEIN 8-RELATED"/>
    <property type="match status" value="1"/>
</dbReference>
<evidence type="ECO:0000256" key="4">
    <source>
        <dbReference type="ARBA" id="ARBA00023157"/>
    </source>
</evidence>
<dbReference type="GO" id="GO:0004553">
    <property type="term" value="F:hydrolase activity, hydrolyzing O-glycosyl compounds"/>
    <property type="evidence" value="ECO:0007669"/>
    <property type="project" value="InterPro"/>
</dbReference>
<dbReference type="GO" id="GO:0048046">
    <property type="term" value="C:apoplast"/>
    <property type="evidence" value="ECO:0007669"/>
    <property type="project" value="InterPro"/>
</dbReference>
<feature type="transmembrane region" description="Helical" evidence="8">
    <location>
        <begin position="573"/>
        <end position="592"/>
    </location>
</feature>
<dbReference type="EC" id="2.4.1.207" evidence="1"/>
<feature type="domain" description="GH16" evidence="10">
    <location>
        <begin position="772"/>
        <end position="1063"/>
    </location>
</feature>
<evidence type="ECO:0000256" key="5">
    <source>
        <dbReference type="ARBA" id="ARBA00023180"/>
    </source>
</evidence>
<organism evidence="11 12">
    <name type="scientific">Dendrobium chrysotoxum</name>
    <name type="common">Orchid</name>
    <dbReference type="NCBI Taxonomy" id="161865"/>
    <lineage>
        <taxon>Eukaryota</taxon>
        <taxon>Viridiplantae</taxon>
        <taxon>Streptophyta</taxon>
        <taxon>Embryophyta</taxon>
        <taxon>Tracheophyta</taxon>
        <taxon>Spermatophyta</taxon>
        <taxon>Magnoliopsida</taxon>
        <taxon>Liliopsida</taxon>
        <taxon>Asparagales</taxon>
        <taxon>Orchidaceae</taxon>
        <taxon>Epidendroideae</taxon>
        <taxon>Malaxideae</taxon>
        <taxon>Dendrobiinae</taxon>
        <taxon>Dendrobium</taxon>
    </lineage>
</organism>
<keyword evidence="8" id="KW-1133">Transmembrane helix</keyword>
<dbReference type="GO" id="GO:0016762">
    <property type="term" value="F:xyloglucan:xyloglucosyl transferase activity"/>
    <property type="evidence" value="ECO:0007669"/>
    <property type="project" value="UniProtKB-EC"/>
</dbReference>
<reference evidence="11 12" key="1">
    <citation type="journal article" date="2021" name="Hortic Res">
        <title>Chromosome-scale assembly of the Dendrobium chrysotoxum genome enhances the understanding of orchid evolution.</title>
        <authorList>
            <person name="Zhang Y."/>
            <person name="Zhang G.Q."/>
            <person name="Zhang D."/>
            <person name="Liu X.D."/>
            <person name="Xu X.Y."/>
            <person name="Sun W.H."/>
            <person name="Yu X."/>
            <person name="Zhu X."/>
            <person name="Wang Z.W."/>
            <person name="Zhao X."/>
            <person name="Zhong W.Y."/>
            <person name="Chen H."/>
            <person name="Yin W.L."/>
            <person name="Huang T."/>
            <person name="Niu S.C."/>
            <person name="Liu Z.J."/>
        </authorList>
    </citation>
    <scope>NUCLEOTIDE SEQUENCE [LARGE SCALE GENOMIC DNA]</scope>
    <source>
        <strain evidence="11">Lindl</strain>
    </source>
</reference>
<evidence type="ECO:0000256" key="6">
    <source>
        <dbReference type="ARBA" id="ARBA00023295"/>
    </source>
</evidence>
<dbReference type="EMBL" id="JAGFBR010000006">
    <property type="protein sequence ID" value="KAH0465566.1"/>
    <property type="molecule type" value="Genomic_DNA"/>
</dbReference>
<name>A0AAV7H9K0_DENCH</name>
<dbReference type="PROSITE" id="PS01034">
    <property type="entry name" value="GH16_1"/>
    <property type="match status" value="5"/>
</dbReference>
<dbReference type="InterPro" id="IPR013320">
    <property type="entry name" value="ConA-like_dom_sf"/>
</dbReference>
<comment type="caution">
    <text evidence="11">The sequence shown here is derived from an EMBL/GenBank/DDBJ whole genome shotgun (WGS) entry which is preliminary data.</text>
</comment>
<evidence type="ECO:0000256" key="9">
    <source>
        <dbReference type="SAM" id="SignalP"/>
    </source>
</evidence>
<feature type="signal peptide" evidence="9">
    <location>
        <begin position="1"/>
        <end position="29"/>
    </location>
</feature>
<keyword evidence="5" id="KW-0325">Glycoprotein</keyword>
<evidence type="ECO:0000259" key="10">
    <source>
        <dbReference type="PROSITE" id="PS51762"/>
    </source>
</evidence>
<comment type="catalytic activity">
    <reaction evidence="7">
        <text>breaks a beta-(1-&gt;4) bond in the backbone of a xyloglucan and transfers the xyloglucanyl segment on to O-4 of the non-reducing terminal glucose residue of an acceptor, which can be a xyloglucan or an oligosaccharide of xyloglucan.</text>
        <dbReference type="EC" id="2.4.1.207"/>
    </reaction>
</comment>
<proteinExistence type="predicted"/>
<dbReference type="InterPro" id="IPR010713">
    <property type="entry name" value="XET_C"/>
</dbReference>
<dbReference type="Pfam" id="PF00722">
    <property type="entry name" value="Glyco_hydro_16"/>
    <property type="match status" value="5"/>
</dbReference>
<dbReference type="SUPFAM" id="SSF49899">
    <property type="entry name" value="Concanavalin A-like lectins/glucanases"/>
    <property type="match status" value="5"/>
</dbReference>
<evidence type="ECO:0000256" key="2">
    <source>
        <dbReference type="ARBA" id="ARBA00022679"/>
    </source>
</evidence>
<keyword evidence="9" id="KW-0732">Signal</keyword>
<dbReference type="PROSITE" id="PS51762">
    <property type="entry name" value="GH16_2"/>
    <property type="match status" value="5"/>
</dbReference>